<dbReference type="GO" id="GO:0004888">
    <property type="term" value="F:transmembrane signaling receptor activity"/>
    <property type="evidence" value="ECO:0007669"/>
    <property type="project" value="InterPro"/>
</dbReference>
<dbReference type="GO" id="GO:0045577">
    <property type="term" value="P:regulation of B cell differentiation"/>
    <property type="evidence" value="ECO:0007669"/>
    <property type="project" value="InterPro"/>
</dbReference>
<name>L9KNT6_TUPCH</name>
<dbReference type="GO" id="GO:0050861">
    <property type="term" value="P:positive regulation of B cell receptor signaling pathway"/>
    <property type="evidence" value="ECO:0007669"/>
    <property type="project" value="InterPro"/>
</dbReference>
<sequence length="288" mass="31243">MESRPPRWGAPLGSQSPPGPLPAPRLLGVLLLPWCLQLAGGQSVAQDGLPIVVSLANTAVCFSCKITYQYTPKFKNFTVSYFYVDLNGVRSPEERITCQPGPGIENQTYKLDCQVTPKLPDASATGTYYCHVSWHDYVAQSCGIFILVRDTGYRTPPPSAQKGLLFAFTGILTALSLVGTALLLWKKKQIRALGKCPTENCPDPKSAGSAHQPPAESIYTALQRQDTEVYACIESKADGPPFPQSPPSQTGREDRVCGGGCLGPGDAMHGRLHGYEDDSEFNLVYENF</sequence>
<keyword evidence="6" id="KW-1185">Reference proteome</keyword>
<reference evidence="6" key="1">
    <citation type="submission" date="2012-07" db="EMBL/GenBank/DDBJ databases">
        <title>Genome of the Chinese tree shrew, a rising model animal genetically related to primates.</title>
        <authorList>
            <person name="Zhang G."/>
            <person name="Fan Y."/>
            <person name="Yao Y."/>
            <person name="Huang Z."/>
        </authorList>
    </citation>
    <scope>NUCLEOTIDE SEQUENCE [LARGE SCALE GENOMIC DNA]</scope>
</reference>
<evidence type="ECO:0000256" key="1">
    <source>
        <dbReference type="SAM" id="MobiDB-lite"/>
    </source>
</evidence>
<feature type="transmembrane region" description="Helical" evidence="2">
    <location>
        <begin position="164"/>
        <end position="185"/>
    </location>
</feature>
<dbReference type="EMBL" id="KB320729">
    <property type="protein sequence ID" value="ELW64413.1"/>
    <property type="molecule type" value="Genomic_DNA"/>
</dbReference>
<feature type="domain" description="NFAM1 Ig-like" evidence="4">
    <location>
        <begin position="41"/>
        <end position="149"/>
    </location>
</feature>
<dbReference type="GO" id="GO:0050853">
    <property type="term" value="P:B cell receptor signaling pathway"/>
    <property type="evidence" value="ECO:0007669"/>
    <property type="project" value="TreeGrafter"/>
</dbReference>
<feature type="region of interest" description="Disordered" evidence="1">
    <location>
        <begin position="235"/>
        <end position="259"/>
    </location>
</feature>
<keyword evidence="2" id="KW-0472">Membrane</keyword>
<evidence type="ECO:0000259" key="4">
    <source>
        <dbReference type="Pfam" id="PF25830"/>
    </source>
</evidence>
<evidence type="ECO:0000256" key="2">
    <source>
        <dbReference type="SAM" id="Phobius"/>
    </source>
</evidence>
<accession>L9KNT6</accession>
<dbReference type="STRING" id="246437.L9KNT6"/>
<feature type="chain" id="PRO_5003999633" evidence="3">
    <location>
        <begin position="42"/>
        <end position="288"/>
    </location>
</feature>
<dbReference type="Pfam" id="PF25830">
    <property type="entry name" value="Ig_NFAM1"/>
    <property type="match status" value="1"/>
</dbReference>
<dbReference type="PANTHER" id="PTHR35680:SF1">
    <property type="entry name" value="NFAT ACTIVATION MOLECULE 1"/>
    <property type="match status" value="1"/>
</dbReference>
<dbReference type="GO" id="GO:0045121">
    <property type="term" value="C:membrane raft"/>
    <property type="evidence" value="ECO:0007669"/>
    <property type="project" value="TreeGrafter"/>
</dbReference>
<dbReference type="InterPro" id="IPR033549">
    <property type="entry name" value="NFAM1"/>
</dbReference>
<dbReference type="Proteomes" id="UP000011518">
    <property type="component" value="Unassembled WGS sequence"/>
</dbReference>
<evidence type="ECO:0000256" key="3">
    <source>
        <dbReference type="SAM" id="SignalP"/>
    </source>
</evidence>
<dbReference type="FunCoup" id="L9KNT6">
    <property type="interactions" value="59"/>
</dbReference>
<dbReference type="GO" id="GO:0001819">
    <property type="term" value="P:positive regulation of cytokine production"/>
    <property type="evidence" value="ECO:0007669"/>
    <property type="project" value="InterPro"/>
</dbReference>
<dbReference type="AlphaFoldDB" id="L9KNT6"/>
<dbReference type="eggNOG" id="ENOG502SDBU">
    <property type="taxonomic scope" value="Eukaryota"/>
</dbReference>
<dbReference type="PANTHER" id="PTHR35680">
    <property type="entry name" value="NFAT ACTIVATION MOLECULE 1"/>
    <property type="match status" value="1"/>
</dbReference>
<reference evidence="6" key="2">
    <citation type="journal article" date="2013" name="Nat. Commun.">
        <title>Genome of the Chinese tree shrew.</title>
        <authorList>
            <person name="Fan Y."/>
            <person name="Huang Z.Y."/>
            <person name="Cao C.C."/>
            <person name="Chen C.S."/>
            <person name="Chen Y.X."/>
            <person name="Fan D.D."/>
            <person name="He J."/>
            <person name="Hou H.L."/>
            <person name="Hu L."/>
            <person name="Hu X.T."/>
            <person name="Jiang X.T."/>
            <person name="Lai R."/>
            <person name="Lang Y.S."/>
            <person name="Liang B."/>
            <person name="Liao S.G."/>
            <person name="Mu D."/>
            <person name="Ma Y.Y."/>
            <person name="Niu Y.Y."/>
            <person name="Sun X.Q."/>
            <person name="Xia J.Q."/>
            <person name="Xiao J."/>
            <person name="Xiong Z.Q."/>
            <person name="Xu L."/>
            <person name="Yang L."/>
            <person name="Zhang Y."/>
            <person name="Zhao W."/>
            <person name="Zhao X.D."/>
            <person name="Zheng Y.T."/>
            <person name="Zhou J.M."/>
            <person name="Zhu Y.B."/>
            <person name="Zhang G.J."/>
            <person name="Wang J."/>
            <person name="Yao Y.G."/>
        </authorList>
    </citation>
    <scope>NUCLEOTIDE SEQUENCE [LARGE SCALE GENOMIC DNA]</scope>
</reference>
<keyword evidence="2" id="KW-1133">Transmembrane helix</keyword>
<gene>
    <name evidence="5" type="ORF">TREES_T100012022</name>
</gene>
<keyword evidence="3" id="KW-0732">Signal</keyword>
<organism evidence="5 6">
    <name type="scientific">Tupaia chinensis</name>
    <name type="common">Chinese tree shrew</name>
    <name type="synonym">Tupaia belangeri chinensis</name>
    <dbReference type="NCBI Taxonomy" id="246437"/>
    <lineage>
        <taxon>Eukaryota</taxon>
        <taxon>Metazoa</taxon>
        <taxon>Chordata</taxon>
        <taxon>Craniata</taxon>
        <taxon>Vertebrata</taxon>
        <taxon>Euteleostomi</taxon>
        <taxon>Mammalia</taxon>
        <taxon>Eutheria</taxon>
        <taxon>Euarchontoglires</taxon>
        <taxon>Scandentia</taxon>
        <taxon>Tupaiidae</taxon>
        <taxon>Tupaia</taxon>
    </lineage>
</organism>
<protein>
    <submittedName>
        <fullName evidence="5">NFAT activation molecule 1</fullName>
    </submittedName>
</protein>
<feature type="signal peptide" evidence="3">
    <location>
        <begin position="1"/>
        <end position="41"/>
    </location>
</feature>
<proteinExistence type="predicted"/>
<keyword evidence="2" id="KW-0812">Transmembrane</keyword>
<evidence type="ECO:0000313" key="6">
    <source>
        <dbReference type="Proteomes" id="UP000011518"/>
    </source>
</evidence>
<dbReference type="InParanoid" id="L9KNT6"/>
<evidence type="ECO:0000313" key="5">
    <source>
        <dbReference type="EMBL" id="ELW64413.1"/>
    </source>
</evidence>
<dbReference type="InterPro" id="IPR057883">
    <property type="entry name" value="Ig_NFAM1"/>
</dbReference>